<organism evidence="1 2">
    <name type="scientific">Rhizobium oryziradicis</name>
    <dbReference type="NCBI Taxonomy" id="1867956"/>
    <lineage>
        <taxon>Bacteria</taxon>
        <taxon>Pseudomonadati</taxon>
        <taxon>Pseudomonadota</taxon>
        <taxon>Alphaproteobacteria</taxon>
        <taxon>Hyphomicrobiales</taxon>
        <taxon>Rhizobiaceae</taxon>
        <taxon>Rhizobium/Agrobacterium group</taxon>
        <taxon>Rhizobium</taxon>
    </lineage>
</organism>
<dbReference type="PANTHER" id="PTHR13696:SF96">
    <property type="entry name" value="COBQ_COBB_MIND_PARA NUCLEOTIDE BINDING DOMAIN-CONTAINING PROTEIN"/>
    <property type="match status" value="1"/>
</dbReference>
<evidence type="ECO:0000313" key="1">
    <source>
        <dbReference type="EMBL" id="OLP42671.1"/>
    </source>
</evidence>
<proteinExistence type="predicted"/>
<dbReference type="Proteomes" id="UP000186894">
    <property type="component" value="Unassembled WGS sequence"/>
</dbReference>
<dbReference type="InterPro" id="IPR009744">
    <property type="entry name" value="VirC1"/>
</dbReference>
<dbReference type="SUPFAM" id="SSF52540">
    <property type="entry name" value="P-loop containing nucleoside triphosphate hydrolases"/>
    <property type="match status" value="1"/>
</dbReference>
<keyword evidence="2" id="KW-1185">Reference proteome</keyword>
<dbReference type="EMBL" id="MKIM01000031">
    <property type="protein sequence ID" value="OLP42671.1"/>
    <property type="molecule type" value="Genomic_DNA"/>
</dbReference>
<dbReference type="Gene3D" id="3.40.50.300">
    <property type="entry name" value="P-loop containing nucleotide triphosphate hydrolases"/>
    <property type="match status" value="1"/>
</dbReference>
<dbReference type="InterPro" id="IPR027417">
    <property type="entry name" value="P-loop_NTPase"/>
</dbReference>
<dbReference type="OrthoDB" id="113462at2"/>
<dbReference type="RefSeq" id="WP_075641364.1">
    <property type="nucleotide sequence ID" value="NZ_MKIM01000031.1"/>
</dbReference>
<dbReference type="InterPro" id="IPR050678">
    <property type="entry name" value="DNA_Partitioning_ATPase"/>
</dbReference>
<dbReference type="STRING" id="1867956.BJF95_00615"/>
<sequence length="243" mass="27153">MSIITFANTKGGAGKTTAVLLLATELMRRGYRVSVIDTDPQRWISRWFEGAEPSTDLRVATYVSVNSLQRTIEAYRDTSDYVIVDLPGAQSPLLATALGLSNHVLIPIQGSAMDAQGGAQVIELLQYLYTKGNIRIPHSVVLSRVNSLVTTRALKAVKALLAERHVRVLDTPIIERAAYRDMFEFRTCLHRLDPERVSNLDKAVANAERYADEVEMLVPVFKMPVADNIDHRIFTNHPILRRA</sequence>
<reference evidence="1 2" key="1">
    <citation type="submission" date="2016-09" db="EMBL/GenBank/DDBJ databases">
        <title>Rhizobium oryziradicis sp. nov., isolated from the root of rice.</title>
        <authorList>
            <person name="Zhao J."/>
            <person name="Zhang X."/>
        </authorList>
    </citation>
    <scope>NUCLEOTIDE SEQUENCE [LARGE SCALE GENOMIC DNA]</scope>
    <source>
        <strain evidence="1 2">N19</strain>
    </source>
</reference>
<dbReference type="CDD" id="cd02042">
    <property type="entry name" value="ParAB_family"/>
    <property type="match status" value="1"/>
</dbReference>
<name>A0A1Q8ZLA5_9HYPH</name>
<evidence type="ECO:0000313" key="2">
    <source>
        <dbReference type="Proteomes" id="UP000186894"/>
    </source>
</evidence>
<dbReference type="PIRSF" id="PIRSF009320">
    <property type="entry name" value="Nuc_binding_HP_1000"/>
    <property type="match status" value="1"/>
</dbReference>
<dbReference type="Pfam" id="PF07015">
    <property type="entry name" value="VirC1"/>
    <property type="match status" value="1"/>
</dbReference>
<protein>
    <submittedName>
        <fullName evidence="1">Chromosome partitioning protein ParA</fullName>
    </submittedName>
</protein>
<comment type="caution">
    <text evidence="1">The sequence shown here is derived from an EMBL/GenBank/DDBJ whole genome shotgun (WGS) entry which is preliminary data.</text>
</comment>
<accession>A0A1Q8ZLA5</accession>
<dbReference type="PANTHER" id="PTHR13696">
    <property type="entry name" value="P-LOOP CONTAINING NUCLEOSIDE TRIPHOSPHATE HYDROLASE"/>
    <property type="match status" value="1"/>
</dbReference>
<gene>
    <name evidence="1" type="ORF">BJF95_00615</name>
</gene>
<dbReference type="AlphaFoldDB" id="A0A1Q8ZLA5"/>